<dbReference type="SUPFAM" id="SSF53474">
    <property type="entry name" value="alpha/beta-Hydrolases"/>
    <property type="match status" value="1"/>
</dbReference>
<accession>A0A5N8X6I3</accession>
<keyword evidence="1 3" id="KW-0378">Hydrolase</keyword>
<evidence type="ECO:0000256" key="1">
    <source>
        <dbReference type="ARBA" id="ARBA00022801"/>
    </source>
</evidence>
<feature type="chain" id="PRO_5024384444" evidence="2">
    <location>
        <begin position="29"/>
        <end position="697"/>
    </location>
</feature>
<dbReference type="InterPro" id="IPR016582">
    <property type="entry name" value="OHBut_olig_hydro_put"/>
</dbReference>
<evidence type="ECO:0000256" key="2">
    <source>
        <dbReference type="SAM" id="SignalP"/>
    </source>
</evidence>
<dbReference type="GO" id="GO:0047989">
    <property type="term" value="F:hydroxybutyrate-dimer hydrolase activity"/>
    <property type="evidence" value="ECO:0007669"/>
    <property type="project" value="InterPro"/>
</dbReference>
<keyword evidence="2" id="KW-0732">Signal</keyword>
<dbReference type="InterPro" id="IPR029058">
    <property type="entry name" value="AB_hydrolase_fold"/>
</dbReference>
<proteinExistence type="predicted"/>
<dbReference type="GO" id="GO:0005615">
    <property type="term" value="C:extracellular space"/>
    <property type="evidence" value="ECO:0007669"/>
    <property type="project" value="InterPro"/>
</dbReference>
<gene>
    <name evidence="3" type="ORF">FPZ41_42085</name>
</gene>
<feature type="signal peptide" evidence="2">
    <location>
        <begin position="1"/>
        <end position="28"/>
    </location>
</feature>
<dbReference type="Gene3D" id="3.40.50.1820">
    <property type="entry name" value="alpha/beta hydrolase"/>
    <property type="match status" value="1"/>
</dbReference>
<reference evidence="3 4" key="1">
    <citation type="submission" date="2019-09" db="EMBL/GenBank/DDBJ databases">
        <authorList>
            <person name="Duangmal K."/>
            <person name="Teo W.F.A."/>
            <person name="Lipun K."/>
        </authorList>
    </citation>
    <scope>NUCLEOTIDE SEQUENCE [LARGE SCALE GENOMIC DNA]</scope>
    <source>
        <strain evidence="3 4">K1PN6</strain>
    </source>
</reference>
<comment type="caution">
    <text evidence="3">The sequence shown here is derived from an EMBL/GenBank/DDBJ whole genome shotgun (WGS) entry which is preliminary data.</text>
</comment>
<dbReference type="GO" id="GO:0019605">
    <property type="term" value="P:butyrate metabolic process"/>
    <property type="evidence" value="ECO:0007669"/>
    <property type="project" value="InterPro"/>
</dbReference>
<keyword evidence="4" id="KW-1185">Reference proteome</keyword>
<dbReference type="RefSeq" id="WP_152869626.1">
    <property type="nucleotide sequence ID" value="NZ_VMNX01000320.1"/>
</dbReference>
<sequence>MPRGLPLLLACALAVTAAPIGTASPAVAVPAPQLPPYITELTSARYDGRTDDLLTGGLGFAGLRATTPPGFADPDHPTPTELRRRALWTSAGLSAGDGGGLGRLYGANVDRGRPVPGDGKVAGTEYHAVAGRGARSVSFVVQVPDAFDRARPCVVAAPASGLGGVYNMVGTAGAWALHRRCAVAYTDKGMGPAFDDLHSGTVMAYDGTTGPRTDVGGRAAFDAGLSAEERARFDAERPFRVAYKMAHSGTDPQAGWGRDVLRSVELTLAVLNRDHRRGVPAAGYTPATTTVLATGVSNGGGAAIAAGEDDRHGLVDAVVASEPQMNLAPLNGVEVREGDRRVSAAGLPLLQYNSVASLLQPCAALTEPAAPGYGNLDPAAARRRCAALVGDDPRLITRRDAARVGQDGLPRLAQEALVRIGFQPQSSYLQAAHYDPGTPASYAMSFARASVTDSLCGYGWARTDSSGRPAPYSRAELAAAFATSPGRAPAPGVLIDENSPGGPVADAKSLGPDGTHDYNLRGERCVLRLAFPRANAPSEEQAWARRVAEGLDGTRRTGDLHGKPTLVVHGRDDARVPVNHSSRPYLGLNSRAEQGHGTVRYVEVTHAHHADSTAPGYDNRYVPLGFYYQQALDLMWQQLSHGTPLPPSQVVRTTPRGGEPGHAPALTAANVPPVAATPATADRIRVSGGTVRIPDRG</sequence>
<evidence type="ECO:0000313" key="3">
    <source>
        <dbReference type="EMBL" id="MPY54796.1"/>
    </source>
</evidence>
<protein>
    <submittedName>
        <fullName evidence="3">D-(-)-3-hydroxybutyrate oligomer hydrolase</fullName>
    </submittedName>
</protein>
<dbReference type="EMBL" id="VMNX01000320">
    <property type="protein sequence ID" value="MPY54796.1"/>
    <property type="molecule type" value="Genomic_DNA"/>
</dbReference>
<dbReference type="Pfam" id="PF10605">
    <property type="entry name" value="3HBOH"/>
    <property type="match status" value="1"/>
</dbReference>
<organism evidence="3 4">
    <name type="scientific">Streptomyces acidicola</name>
    <dbReference type="NCBI Taxonomy" id="2596892"/>
    <lineage>
        <taxon>Bacteria</taxon>
        <taxon>Bacillati</taxon>
        <taxon>Actinomycetota</taxon>
        <taxon>Actinomycetes</taxon>
        <taxon>Kitasatosporales</taxon>
        <taxon>Streptomycetaceae</taxon>
        <taxon>Streptomyces</taxon>
    </lineage>
</organism>
<evidence type="ECO:0000313" key="4">
    <source>
        <dbReference type="Proteomes" id="UP000373149"/>
    </source>
</evidence>
<name>A0A5N8X6I3_9ACTN</name>
<dbReference type="Proteomes" id="UP000373149">
    <property type="component" value="Unassembled WGS sequence"/>
</dbReference>
<dbReference type="AlphaFoldDB" id="A0A5N8X6I3"/>